<keyword evidence="4 6" id="KW-1133">Transmembrane helix</keyword>
<evidence type="ECO:0000256" key="6">
    <source>
        <dbReference type="SAM" id="Phobius"/>
    </source>
</evidence>
<feature type="transmembrane region" description="Helical" evidence="6">
    <location>
        <begin position="343"/>
        <end position="367"/>
    </location>
</feature>
<name>A0AAQ3M1U6_9PEZI</name>
<keyword evidence="3 6" id="KW-0812">Transmembrane</keyword>
<feature type="transmembrane region" description="Helical" evidence="6">
    <location>
        <begin position="98"/>
        <end position="115"/>
    </location>
</feature>
<feature type="transmembrane region" description="Helical" evidence="6">
    <location>
        <begin position="405"/>
        <end position="423"/>
    </location>
</feature>
<feature type="transmembrane region" description="Helical" evidence="6">
    <location>
        <begin position="302"/>
        <end position="323"/>
    </location>
</feature>
<reference evidence="7 8" key="1">
    <citation type="submission" date="2023-11" db="EMBL/GenBank/DDBJ databases">
        <title>An acidophilic fungus is an integral part of prey digestion in a carnivorous sundew plant.</title>
        <authorList>
            <person name="Tsai I.J."/>
        </authorList>
    </citation>
    <scope>NUCLEOTIDE SEQUENCE [LARGE SCALE GENOMIC DNA]</scope>
    <source>
        <strain evidence="7">169a</strain>
    </source>
</reference>
<dbReference type="Gene3D" id="1.20.1740.10">
    <property type="entry name" value="Amino acid/polyamine transporter I"/>
    <property type="match status" value="1"/>
</dbReference>
<protein>
    <recommendedName>
        <fullName evidence="9">Amino acid transporter</fullName>
    </recommendedName>
</protein>
<feature type="transmembrane region" description="Helical" evidence="6">
    <location>
        <begin position="503"/>
        <end position="523"/>
    </location>
</feature>
<dbReference type="PIRSF" id="PIRSF006060">
    <property type="entry name" value="AA_transporter"/>
    <property type="match status" value="1"/>
</dbReference>
<dbReference type="Proteomes" id="UP001303373">
    <property type="component" value="Chromosome 4"/>
</dbReference>
<feature type="transmembrane region" description="Helical" evidence="6">
    <location>
        <begin position="127"/>
        <end position="146"/>
    </location>
</feature>
<feature type="transmembrane region" description="Helical" evidence="6">
    <location>
        <begin position="61"/>
        <end position="86"/>
    </location>
</feature>
<feature type="transmembrane region" description="Helical" evidence="6">
    <location>
        <begin position="466"/>
        <end position="488"/>
    </location>
</feature>
<feature type="transmembrane region" description="Helical" evidence="6">
    <location>
        <begin position="429"/>
        <end position="454"/>
    </location>
</feature>
<gene>
    <name evidence="7" type="ORF">R9X50_00285700</name>
</gene>
<sequence>MADRKTSVGQATLRKHSVAEEPVTSVLPGGDVPINESGHEWSADEETLAALGYKSEFKREFTLWSTFCVSFAVLGLLPSFASTLYYGMGYAGTAGMTWGWLIAMIGIQSVAASMAELCSAMPTSGGLYYASAVLAPPGWGPFAAWITGWSNWLSQVTGAPSVNYGTAAMILASASIQNPEYVPTSYQTFLLTVCLMIIHSCMASLPTRWIARVNSAGSTFNIIALIIVIILIPAATDRVSRGLPRFSPSGEVWGTIYAGTDYPQGISILMSFVSVIWTMSGYDSPFHLSEECSNANIASPRAIFLTSSVGGTFGWFLQLVVAYTVVDIDQALTSSLGQPFAAYLIQCMPQSIALAILSITIIAGFFMGQGCMIAASRVTFAYARDDCFPFSHIWKRVNNLTQTPVNAVWFNSAIGCCLLLLIFGGELAIGAIFSIGGCAAFVAFTTPIFIRVFFVGNRFRPGPWNLGKFSLPIGVVASGFVALMVPILCFPSSTGADLNVSTMNWTCLVYGGPMLAILVWWFVSAHKWFKGPKVNIAHLMRDQDPSVIEGKDPSSDGDREPQTFIADEKAAFS</sequence>
<dbReference type="GO" id="GO:0015101">
    <property type="term" value="F:organic cation transmembrane transporter activity"/>
    <property type="evidence" value="ECO:0007669"/>
    <property type="project" value="UniProtKB-ARBA"/>
</dbReference>
<dbReference type="FunFam" id="1.20.1740.10:FF:000046">
    <property type="entry name" value="Amino-acid permease, putative"/>
    <property type="match status" value="1"/>
</dbReference>
<feature type="transmembrane region" description="Helical" evidence="6">
    <location>
        <begin position="186"/>
        <end position="205"/>
    </location>
</feature>
<dbReference type="InterPro" id="IPR002293">
    <property type="entry name" value="AA/rel_permease1"/>
</dbReference>
<evidence type="ECO:0000256" key="2">
    <source>
        <dbReference type="ARBA" id="ARBA00022448"/>
    </source>
</evidence>
<evidence type="ECO:0000313" key="7">
    <source>
        <dbReference type="EMBL" id="WPH00034.1"/>
    </source>
</evidence>
<evidence type="ECO:0008006" key="9">
    <source>
        <dbReference type="Google" id="ProtNLM"/>
    </source>
</evidence>
<keyword evidence="8" id="KW-1185">Reference proteome</keyword>
<organism evidence="7 8">
    <name type="scientific">Acrodontium crateriforme</name>
    <dbReference type="NCBI Taxonomy" id="150365"/>
    <lineage>
        <taxon>Eukaryota</taxon>
        <taxon>Fungi</taxon>
        <taxon>Dikarya</taxon>
        <taxon>Ascomycota</taxon>
        <taxon>Pezizomycotina</taxon>
        <taxon>Dothideomycetes</taxon>
        <taxon>Dothideomycetidae</taxon>
        <taxon>Mycosphaerellales</taxon>
        <taxon>Teratosphaeriaceae</taxon>
        <taxon>Acrodontium</taxon>
    </lineage>
</organism>
<proteinExistence type="predicted"/>
<accession>A0AAQ3M1U6</accession>
<keyword evidence="5 6" id="KW-0472">Membrane</keyword>
<dbReference type="Pfam" id="PF13520">
    <property type="entry name" value="AA_permease_2"/>
    <property type="match status" value="1"/>
</dbReference>
<feature type="transmembrane region" description="Helical" evidence="6">
    <location>
        <begin position="217"/>
        <end position="236"/>
    </location>
</feature>
<dbReference type="PANTHER" id="PTHR45649">
    <property type="entry name" value="AMINO-ACID PERMEASE BAT1"/>
    <property type="match status" value="1"/>
</dbReference>
<evidence type="ECO:0000313" key="8">
    <source>
        <dbReference type="Proteomes" id="UP001303373"/>
    </source>
</evidence>
<evidence type="ECO:0000256" key="5">
    <source>
        <dbReference type="ARBA" id="ARBA00023136"/>
    </source>
</evidence>
<evidence type="ECO:0000256" key="3">
    <source>
        <dbReference type="ARBA" id="ARBA00022692"/>
    </source>
</evidence>
<evidence type="ECO:0000256" key="1">
    <source>
        <dbReference type="ARBA" id="ARBA00004141"/>
    </source>
</evidence>
<dbReference type="PANTHER" id="PTHR45649:SF29">
    <property type="entry name" value="AMINO ACID TRANSPORTER (EUROFUNG)"/>
    <property type="match status" value="1"/>
</dbReference>
<dbReference type="GO" id="GO:0016020">
    <property type="term" value="C:membrane"/>
    <property type="evidence" value="ECO:0007669"/>
    <property type="project" value="UniProtKB-SubCell"/>
</dbReference>
<dbReference type="EMBL" id="CP138583">
    <property type="protein sequence ID" value="WPH00034.1"/>
    <property type="molecule type" value="Genomic_DNA"/>
</dbReference>
<dbReference type="AlphaFoldDB" id="A0AAQ3M1U6"/>
<comment type="subcellular location">
    <subcellularLocation>
        <location evidence="1">Membrane</location>
        <topology evidence="1">Multi-pass membrane protein</topology>
    </subcellularLocation>
</comment>
<keyword evidence="2" id="KW-0813">Transport</keyword>
<evidence type="ECO:0000256" key="4">
    <source>
        <dbReference type="ARBA" id="ARBA00022989"/>
    </source>
</evidence>
<feature type="transmembrane region" description="Helical" evidence="6">
    <location>
        <begin position="262"/>
        <end position="282"/>
    </location>
</feature>